<reference evidence="1 2" key="1">
    <citation type="submission" date="2021-07" db="EMBL/GenBank/DDBJ databases">
        <title>The Aristolochia fimbriata genome: insights into angiosperm evolution, floral development and chemical biosynthesis.</title>
        <authorList>
            <person name="Jiao Y."/>
        </authorList>
    </citation>
    <scope>NUCLEOTIDE SEQUENCE [LARGE SCALE GENOMIC DNA]</scope>
    <source>
        <strain evidence="1">IBCAS-2021</strain>
        <tissue evidence="1">Leaf</tissue>
    </source>
</reference>
<protein>
    <submittedName>
        <fullName evidence="1">Uncharacterized protein</fullName>
    </submittedName>
</protein>
<proteinExistence type="predicted"/>
<gene>
    <name evidence="1" type="ORF">H6P81_005086</name>
</gene>
<keyword evidence="2" id="KW-1185">Reference proteome</keyword>
<sequence>MYMHTYVLPQPRPLYLIREEHSCEVLNEREEEAKKVQELPSSHEKETCQWTYDSVTSGRTIWAVVGAEMGLESDRGVKSRASRSWGRFIGRPVFRVKMALPAAEPQVGVGCGRETRCMLLPPTCLL</sequence>
<organism evidence="1 2">
    <name type="scientific">Aristolochia fimbriata</name>
    <name type="common">White veined hardy Dutchman's pipe vine</name>
    <dbReference type="NCBI Taxonomy" id="158543"/>
    <lineage>
        <taxon>Eukaryota</taxon>
        <taxon>Viridiplantae</taxon>
        <taxon>Streptophyta</taxon>
        <taxon>Embryophyta</taxon>
        <taxon>Tracheophyta</taxon>
        <taxon>Spermatophyta</taxon>
        <taxon>Magnoliopsida</taxon>
        <taxon>Magnoliidae</taxon>
        <taxon>Piperales</taxon>
        <taxon>Aristolochiaceae</taxon>
        <taxon>Aristolochia</taxon>
    </lineage>
</organism>
<name>A0AAV7ETK8_ARIFI</name>
<evidence type="ECO:0000313" key="2">
    <source>
        <dbReference type="Proteomes" id="UP000825729"/>
    </source>
</evidence>
<dbReference type="Proteomes" id="UP000825729">
    <property type="component" value="Unassembled WGS sequence"/>
</dbReference>
<accession>A0AAV7ETK8</accession>
<dbReference type="AlphaFoldDB" id="A0AAV7ETK8"/>
<comment type="caution">
    <text evidence="1">The sequence shown here is derived from an EMBL/GenBank/DDBJ whole genome shotgun (WGS) entry which is preliminary data.</text>
</comment>
<evidence type="ECO:0000313" key="1">
    <source>
        <dbReference type="EMBL" id="KAG9452182.1"/>
    </source>
</evidence>
<dbReference type="EMBL" id="JAINDJ010000003">
    <property type="protein sequence ID" value="KAG9452182.1"/>
    <property type="molecule type" value="Genomic_DNA"/>
</dbReference>